<dbReference type="CDD" id="cd00093">
    <property type="entry name" value="HTH_XRE"/>
    <property type="match status" value="1"/>
</dbReference>
<dbReference type="InterPro" id="IPR010982">
    <property type="entry name" value="Lambda_DNA-bd_dom_sf"/>
</dbReference>
<dbReference type="GO" id="GO:0003677">
    <property type="term" value="F:DNA binding"/>
    <property type="evidence" value="ECO:0007669"/>
    <property type="project" value="UniProtKB-KW"/>
</dbReference>
<feature type="domain" description="HTH cro/C1-type" evidence="2">
    <location>
        <begin position="36"/>
        <end position="92"/>
    </location>
</feature>
<dbReference type="AlphaFoldDB" id="A0A0R1VR41"/>
<dbReference type="PROSITE" id="PS50943">
    <property type="entry name" value="HTH_CROC1"/>
    <property type="match status" value="1"/>
</dbReference>
<protein>
    <recommendedName>
        <fullName evidence="2">HTH cro/C1-type domain-containing protein</fullName>
    </recommendedName>
</protein>
<dbReference type="SMART" id="SM00530">
    <property type="entry name" value="HTH_XRE"/>
    <property type="match status" value="1"/>
</dbReference>
<evidence type="ECO:0000256" key="1">
    <source>
        <dbReference type="ARBA" id="ARBA00023125"/>
    </source>
</evidence>
<dbReference type="RefSeq" id="WP_057870502.1">
    <property type="nucleotide sequence ID" value="NZ_AZGB01000001.1"/>
</dbReference>
<dbReference type="PANTHER" id="PTHR46797">
    <property type="entry name" value="HTH-TYPE TRANSCRIPTIONAL REGULATOR"/>
    <property type="match status" value="1"/>
</dbReference>
<dbReference type="InterPro" id="IPR050807">
    <property type="entry name" value="TransReg_Diox_bact_type"/>
</dbReference>
<dbReference type="GO" id="GO:0005829">
    <property type="term" value="C:cytosol"/>
    <property type="evidence" value="ECO:0007669"/>
    <property type="project" value="TreeGrafter"/>
</dbReference>
<dbReference type="PANTHER" id="PTHR46797:SF1">
    <property type="entry name" value="METHYLPHOSPHONATE SYNTHASE"/>
    <property type="match status" value="1"/>
</dbReference>
<reference evidence="3 4" key="1">
    <citation type="journal article" date="2015" name="Genome Announc.">
        <title>Expanding the biotechnology potential of lactobacilli through comparative genomics of 213 strains and associated genera.</title>
        <authorList>
            <person name="Sun Z."/>
            <person name="Harris H.M."/>
            <person name="McCann A."/>
            <person name="Guo C."/>
            <person name="Argimon S."/>
            <person name="Zhang W."/>
            <person name="Yang X."/>
            <person name="Jeffery I.B."/>
            <person name="Cooney J.C."/>
            <person name="Kagawa T.F."/>
            <person name="Liu W."/>
            <person name="Song Y."/>
            <person name="Salvetti E."/>
            <person name="Wrobel A."/>
            <person name="Rasinkangas P."/>
            <person name="Parkhill J."/>
            <person name="Rea M.C."/>
            <person name="O'Sullivan O."/>
            <person name="Ritari J."/>
            <person name="Douillard F.P."/>
            <person name="Paul Ross R."/>
            <person name="Yang R."/>
            <person name="Briner A.E."/>
            <person name="Felis G.E."/>
            <person name="de Vos W.M."/>
            <person name="Barrangou R."/>
            <person name="Klaenhammer T.R."/>
            <person name="Caufield P.W."/>
            <person name="Cui Y."/>
            <person name="Zhang H."/>
            <person name="O'Toole P.W."/>
        </authorList>
    </citation>
    <scope>NUCLEOTIDE SEQUENCE [LARGE SCALE GENOMIC DNA]</scope>
    <source>
        <strain evidence="3 4">DSM 18630</strain>
    </source>
</reference>
<dbReference type="OrthoDB" id="2224162at2"/>
<dbReference type="Proteomes" id="UP000051451">
    <property type="component" value="Unassembled WGS sequence"/>
</dbReference>
<dbReference type="GeneID" id="98317755"/>
<keyword evidence="4" id="KW-1185">Reference proteome</keyword>
<gene>
    <name evidence="3" type="ORF">FC89_GL001552</name>
</gene>
<dbReference type="GO" id="GO:0003700">
    <property type="term" value="F:DNA-binding transcription factor activity"/>
    <property type="evidence" value="ECO:0007669"/>
    <property type="project" value="TreeGrafter"/>
</dbReference>
<comment type="caution">
    <text evidence="3">The sequence shown here is derived from an EMBL/GenBank/DDBJ whole genome shotgun (WGS) entry which is preliminary data.</text>
</comment>
<dbReference type="InterPro" id="IPR001387">
    <property type="entry name" value="Cro/C1-type_HTH"/>
</dbReference>
<dbReference type="EMBL" id="AZGB01000001">
    <property type="protein sequence ID" value="KRM08215.1"/>
    <property type="molecule type" value="Genomic_DNA"/>
</dbReference>
<dbReference type="Pfam" id="PF01381">
    <property type="entry name" value="HTH_3"/>
    <property type="match status" value="1"/>
</dbReference>
<organism evidence="3 4">
    <name type="scientific">Liquorilactobacillus ghanensis DSM 18630</name>
    <dbReference type="NCBI Taxonomy" id="1423750"/>
    <lineage>
        <taxon>Bacteria</taxon>
        <taxon>Bacillati</taxon>
        <taxon>Bacillota</taxon>
        <taxon>Bacilli</taxon>
        <taxon>Lactobacillales</taxon>
        <taxon>Lactobacillaceae</taxon>
        <taxon>Liquorilactobacillus</taxon>
    </lineage>
</organism>
<dbReference type="Gene3D" id="1.10.260.40">
    <property type="entry name" value="lambda repressor-like DNA-binding domains"/>
    <property type="match status" value="1"/>
</dbReference>
<sequence>MRTTKLDFYIKSRLNDPEFKEEYDKAGRELDAAVALYNLRQTLGLSQRELAELAHRPQSTIARIENGNMSPTLSTLQQIAAATGKKLKIEFV</sequence>
<accession>A0A0R1VR41</accession>
<name>A0A0R1VR41_9LACO</name>
<evidence type="ECO:0000259" key="2">
    <source>
        <dbReference type="PROSITE" id="PS50943"/>
    </source>
</evidence>
<dbReference type="PATRIC" id="fig|1423750.3.peg.1594"/>
<evidence type="ECO:0000313" key="4">
    <source>
        <dbReference type="Proteomes" id="UP000051451"/>
    </source>
</evidence>
<dbReference type="SUPFAM" id="SSF47413">
    <property type="entry name" value="lambda repressor-like DNA-binding domains"/>
    <property type="match status" value="1"/>
</dbReference>
<proteinExistence type="predicted"/>
<keyword evidence="1" id="KW-0238">DNA-binding</keyword>
<evidence type="ECO:0000313" key="3">
    <source>
        <dbReference type="EMBL" id="KRM08215.1"/>
    </source>
</evidence>